<comment type="caution">
    <text evidence="7">The sequence shown here is derived from an EMBL/GenBank/DDBJ whole genome shotgun (WGS) entry which is preliminary data.</text>
</comment>
<dbReference type="GO" id="GO:0043565">
    <property type="term" value="F:sequence-specific DNA binding"/>
    <property type="evidence" value="ECO:0007669"/>
    <property type="project" value="InterPro"/>
</dbReference>
<dbReference type="GO" id="GO:0008270">
    <property type="term" value="F:zinc ion binding"/>
    <property type="evidence" value="ECO:0007669"/>
    <property type="project" value="UniProtKB-KW"/>
</dbReference>
<dbReference type="Proteomes" id="UP001497472">
    <property type="component" value="Unassembled WGS sequence"/>
</dbReference>
<protein>
    <recommendedName>
        <fullName evidence="6">THAP-type domain-containing protein</fullName>
    </recommendedName>
</protein>
<evidence type="ECO:0000259" key="6">
    <source>
        <dbReference type="PROSITE" id="PS50950"/>
    </source>
</evidence>
<dbReference type="AlphaFoldDB" id="A0AAV1J9I0"/>
<keyword evidence="2 5" id="KW-0863">Zinc-finger</keyword>
<name>A0AAV1J9I0_9NEOP</name>
<evidence type="ECO:0000313" key="7">
    <source>
        <dbReference type="EMBL" id="CAK1545166.1"/>
    </source>
</evidence>
<keyword evidence="1" id="KW-0479">Metal-binding</keyword>
<keyword evidence="8" id="KW-1185">Reference proteome</keyword>
<dbReference type="InterPro" id="IPR026516">
    <property type="entry name" value="THAP1/10"/>
</dbReference>
<organism evidence="7 8">
    <name type="scientific">Leptosia nina</name>
    <dbReference type="NCBI Taxonomy" id="320188"/>
    <lineage>
        <taxon>Eukaryota</taxon>
        <taxon>Metazoa</taxon>
        <taxon>Ecdysozoa</taxon>
        <taxon>Arthropoda</taxon>
        <taxon>Hexapoda</taxon>
        <taxon>Insecta</taxon>
        <taxon>Pterygota</taxon>
        <taxon>Neoptera</taxon>
        <taxon>Endopterygota</taxon>
        <taxon>Lepidoptera</taxon>
        <taxon>Glossata</taxon>
        <taxon>Ditrysia</taxon>
        <taxon>Papilionoidea</taxon>
        <taxon>Pieridae</taxon>
        <taxon>Pierinae</taxon>
        <taxon>Leptosia</taxon>
    </lineage>
</organism>
<evidence type="ECO:0000256" key="5">
    <source>
        <dbReference type="PROSITE-ProRule" id="PRU00309"/>
    </source>
</evidence>
<evidence type="ECO:0000256" key="2">
    <source>
        <dbReference type="ARBA" id="ARBA00022771"/>
    </source>
</evidence>
<evidence type="ECO:0000256" key="3">
    <source>
        <dbReference type="ARBA" id="ARBA00022833"/>
    </source>
</evidence>
<reference evidence="7 8" key="1">
    <citation type="submission" date="2023-11" db="EMBL/GenBank/DDBJ databases">
        <authorList>
            <person name="Okamura Y."/>
        </authorList>
    </citation>
    <scope>NUCLEOTIDE SEQUENCE [LARGE SCALE GENOMIC DNA]</scope>
</reference>
<keyword evidence="4 5" id="KW-0238">DNA-binding</keyword>
<dbReference type="Pfam" id="PF05485">
    <property type="entry name" value="THAP"/>
    <property type="match status" value="1"/>
</dbReference>
<dbReference type="SMART" id="SM00692">
    <property type="entry name" value="DM3"/>
    <property type="match status" value="1"/>
</dbReference>
<accession>A0AAV1J9I0</accession>
<proteinExistence type="predicted"/>
<dbReference type="InterPro" id="IPR006612">
    <property type="entry name" value="THAP_Znf"/>
</dbReference>
<dbReference type="SUPFAM" id="SSF57716">
    <property type="entry name" value="Glucocorticoid receptor-like (DNA-binding domain)"/>
    <property type="match status" value="1"/>
</dbReference>
<dbReference type="PANTHER" id="PTHR46600:SF11">
    <property type="entry name" value="THAP DOMAIN-CONTAINING PROTEIN 10"/>
    <property type="match status" value="1"/>
</dbReference>
<dbReference type="SMART" id="SM00980">
    <property type="entry name" value="THAP"/>
    <property type="match status" value="1"/>
</dbReference>
<feature type="domain" description="THAP-type" evidence="6">
    <location>
        <begin position="1"/>
        <end position="86"/>
    </location>
</feature>
<evidence type="ECO:0000313" key="8">
    <source>
        <dbReference type="Proteomes" id="UP001497472"/>
    </source>
</evidence>
<gene>
    <name evidence="7" type="ORF">LNINA_LOCUS4851</name>
</gene>
<sequence>MPKCSFSPCKNKTSRYKKADGVSYFRFPRNPTQCAKWASIVSHQRNESYKPNRSSVVCSEHFASKDLYITDKGIKRILKTAIPQIKEGICDNVPPIHSTSSERTVNESPLSDDLLGDMILEEQAQAIENMILDMNDIPSKTASMSPLLFEEFEEEYNENECNDELERIPSPDIIDLTLDPLDRIYFRGELDKRRKRMIEIEKVTNVSKTKGLKNSSKSKPLKKLKQVLKSRLYAWPKVPEIYEVETAL</sequence>
<evidence type="ECO:0000256" key="4">
    <source>
        <dbReference type="ARBA" id="ARBA00023125"/>
    </source>
</evidence>
<keyword evidence="3" id="KW-0862">Zinc</keyword>
<evidence type="ECO:0000256" key="1">
    <source>
        <dbReference type="ARBA" id="ARBA00022723"/>
    </source>
</evidence>
<dbReference type="Gene3D" id="6.20.210.20">
    <property type="entry name" value="THAP domain"/>
    <property type="match status" value="1"/>
</dbReference>
<dbReference type="PROSITE" id="PS50950">
    <property type="entry name" value="ZF_THAP"/>
    <property type="match status" value="1"/>
</dbReference>
<dbReference type="PANTHER" id="PTHR46600">
    <property type="entry name" value="THAP DOMAIN-CONTAINING"/>
    <property type="match status" value="1"/>
</dbReference>
<dbReference type="EMBL" id="CAVLEF010000006">
    <property type="protein sequence ID" value="CAK1545166.1"/>
    <property type="molecule type" value="Genomic_DNA"/>
</dbReference>
<dbReference type="InterPro" id="IPR038441">
    <property type="entry name" value="THAP_Znf_sf"/>
</dbReference>